<evidence type="ECO:0000313" key="5">
    <source>
        <dbReference type="EMBL" id="QPC81786.1"/>
    </source>
</evidence>
<name>A0A7S8E7H5_9CHLR</name>
<feature type="domain" description="Exonuclease" evidence="4">
    <location>
        <begin position="7"/>
        <end position="184"/>
    </location>
</feature>
<keyword evidence="3 5" id="KW-0269">Exonuclease</keyword>
<dbReference type="InterPro" id="IPR047201">
    <property type="entry name" value="ERI-1_3'hExo-like"/>
</dbReference>
<gene>
    <name evidence="5" type="ORF">G4Y79_19145</name>
</gene>
<dbReference type="Proteomes" id="UP000594468">
    <property type="component" value="Chromosome"/>
</dbReference>
<dbReference type="GO" id="GO:0000175">
    <property type="term" value="F:3'-5'-RNA exonuclease activity"/>
    <property type="evidence" value="ECO:0007669"/>
    <property type="project" value="InterPro"/>
</dbReference>
<proteinExistence type="predicted"/>
<dbReference type="InterPro" id="IPR051274">
    <property type="entry name" value="3-5_Exoribonuclease"/>
</dbReference>
<dbReference type="AlphaFoldDB" id="A0A7S8E7H5"/>
<keyword evidence="6" id="KW-1185">Reference proteome</keyword>
<dbReference type="Gene3D" id="3.30.420.10">
    <property type="entry name" value="Ribonuclease H-like superfamily/Ribonuclease H"/>
    <property type="match status" value="1"/>
</dbReference>
<organism evidence="5 6">
    <name type="scientific">Phototrophicus methaneseepsis</name>
    <dbReference type="NCBI Taxonomy" id="2710758"/>
    <lineage>
        <taxon>Bacteria</taxon>
        <taxon>Bacillati</taxon>
        <taxon>Chloroflexota</taxon>
        <taxon>Candidatus Thermofontia</taxon>
        <taxon>Phototrophicales</taxon>
        <taxon>Phototrophicaceae</taxon>
        <taxon>Phototrophicus</taxon>
    </lineage>
</organism>
<dbReference type="InterPro" id="IPR036397">
    <property type="entry name" value="RNaseH_sf"/>
</dbReference>
<dbReference type="PANTHER" id="PTHR23044:SF61">
    <property type="entry name" value="3'-5' EXORIBONUCLEASE 1-RELATED"/>
    <property type="match status" value="1"/>
</dbReference>
<reference evidence="5 6" key="1">
    <citation type="submission" date="2020-02" db="EMBL/GenBank/DDBJ databases">
        <authorList>
            <person name="Zheng R.K."/>
            <person name="Sun C.M."/>
        </authorList>
    </citation>
    <scope>NUCLEOTIDE SEQUENCE [LARGE SCALE GENOMIC DNA]</scope>
    <source>
        <strain evidence="6">rifampicinis</strain>
    </source>
</reference>
<keyword evidence="1" id="KW-0540">Nuclease</keyword>
<dbReference type="RefSeq" id="WP_195169857.1">
    <property type="nucleotide sequence ID" value="NZ_CP062983.1"/>
</dbReference>
<dbReference type="InterPro" id="IPR013520">
    <property type="entry name" value="Ribonucl_H"/>
</dbReference>
<protein>
    <submittedName>
        <fullName evidence="5">Exonuclease domain-containing protein</fullName>
    </submittedName>
</protein>
<dbReference type="Pfam" id="PF00929">
    <property type="entry name" value="RNase_T"/>
    <property type="match status" value="1"/>
</dbReference>
<dbReference type="CDD" id="cd06133">
    <property type="entry name" value="ERI-1_3'hExo_like"/>
    <property type="match status" value="1"/>
</dbReference>
<evidence type="ECO:0000313" key="6">
    <source>
        <dbReference type="Proteomes" id="UP000594468"/>
    </source>
</evidence>
<dbReference type="SUPFAM" id="SSF53098">
    <property type="entry name" value="Ribonuclease H-like"/>
    <property type="match status" value="1"/>
</dbReference>
<evidence type="ECO:0000256" key="2">
    <source>
        <dbReference type="ARBA" id="ARBA00022801"/>
    </source>
</evidence>
<dbReference type="KEGG" id="pmet:G4Y79_19145"/>
<keyword evidence="2" id="KW-0378">Hydrolase</keyword>
<sequence>MTVRKDKLLVVDIEATCWEGYNAPPGQTNEILEIGICLLDLQTYDVSAKRSLLVTPTESIISPFCTELTSITPELVEAEGMSFEAACKILEHDYDSRNRMWASWGAFDRDIFRKQCRRRDVRYPFNGKHANLKRVYMDTMGERVGLHRALQTFSIHFAGTAHRGHDDAYNTALLLARLLDEYGLNILRRRGL</sequence>
<dbReference type="EMBL" id="CP062983">
    <property type="protein sequence ID" value="QPC81786.1"/>
    <property type="molecule type" value="Genomic_DNA"/>
</dbReference>
<evidence type="ECO:0000256" key="1">
    <source>
        <dbReference type="ARBA" id="ARBA00022722"/>
    </source>
</evidence>
<accession>A0A7S8E7H5</accession>
<evidence type="ECO:0000256" key="3">
    <source>
        <dbReference type="ARBA" id="ARBA00022839"/>
    </source>
</evidence>
<dbReference type="PANTHER" id="PTHR23044">
    <property type="entry name" value="3'-5' EXONUCLEASE ERI1-RELATED"/>
    <property type="match status" value="1"/>
</dbReference>
<dbReference type="SMART" id="SM00479">
    <property type="entry name" value="EXOIII"/>
    <property type="match status" value="1"/>
</dbReference>
<evidence type="ECO:0000259" key="4">
    <source>
        <dbReference type="SMART" id="SM00479"/>
    </source>
</evidence>
<dbReference type="GO" id="GO:0003676">
    <property type="term" value="F:nucleic acid binding"/>
    <property type="evidence" value="ECO:0007669"/>
    <property type="project" value="InterPro"/>
</dbReference>
<dbReference type="InterPro" id="IPR012337">
    <property type="entry name" value="RNaseH-like_sf"/>
</dbReference>